<evidence type="ECO:0000313" key="2">
    <source>
        <dbReference type="EMBL" id="GIY46934.1"/>
    </source>
</evidence>
<comment type="caution">
    <text evidence="2">The sequence shown here is derived from an EMBL/GenBank/DDBJ whole genome shotgun (WGS) entry which is preliminary data.</text>
</comment>
<protein>
    <submittedName>
        <fullName evidence="2">Uncharacterized protein</fullName>
    </submittedName>
</protein>
<evidence type="ECO:0000313" key="3">
    <source>
        <dbReference type="Proteomes" id="UP001054837"/>
    </source>
</evidence>
<evidence type="ECO:0000256" key="1">
    <source>
        <dbReference type="SAM" id="MobiDB-lite"/>
    </source>
</evidence>
<keyword evidence="3" id="KW-1185">Reference proteome</keyword>
<dbReference type="Proteomes" id="UP001054837">
    <property type="component" value="Unassembled WGS sequence"/>
</dbReference>
<organism evidence="2 3">
    <name type="scientific">Caerostris darwini</name>
    <dbReference type="NCBI Taxonomy" id="1538125"/>
    <lineage>
        <taxon>Eukaryota</taxon>
        <taxon>Metazoa</taxon>
        <taxon>Ecdysozoa</taxon>
        <taxon>Arthropoda</taxon>
        <taxon>Chelicerata</taxon>
        <taxon>Arachnida</taxon>
        <taxon>Araneae</taxon>
        <taxon>Araneomorphae</taxon>
        <taxon>Entelegynae</taxon>
        <taxon>Araneoidea</taxon>
        <taxon>Araneidae</taxon>
        <taxon>Caerostris</taxon>
    </lineage>
</organism>
<gene>
    <name evidence="2" type="ORF">CDAR_440911</name>
</gene>
<accession>A0AAV4TMG7</accession>
<name>A0AAV4TMG7_9ARAC</name>
<reference evidence="2 3" key="1">
    <citation type="submission" date="2021-06" db="EMBL/GenBank/DDBJ databases">
        <title>Caerostris darwini draft genome.</title>
        <authorList>
            <person name="Kono N."/>
            <person name="Arakawa K."/>
        </authorList>
    </citation>
    <scope>NUCLEOTIDE SEQUENCE [LARGE SCALE GENOMIC DNA]</scope>
</reference>
<proteinExistence type="predicted"/>
<dbReference type="AlphaFoldDB" id="A0AAV4TMG7"/>
<feature type="compositionally biased region" description="Polar residues" evidence="1">
    <location>
        <begin position="68"/>
        <end position="89"/>
    </location>
</feature>
<dbReference type="EMBL" id="BPLQ01009849">
    <property type="protein sequence ID" value="GIY46934.1"/>
    <property type="molecule type" value="Genomic_DNA"/>
</dbReference>
<feature type="region of interest" description="Disordered" evidence="1">
    <location>
        <begin position="52"/>
        <end position="89"/>
    </location>
</feature>
<sequence length="102" mass="11428">MSVDEMWVRRMLELQRSILVEIFPKYQHCLADVSLHPLHISTAENGQGTYLSIRTGNRGGAPGHGETTENWSGNSHRDQNSSPSCSVKSSIAGDIPFWIEFR</sequence>